<reference evidence="5 6" key="1">
    <citation type="journal article" date="2011" name="Proc. Natl. Acad. Sci. U.S.A.">
        <title>Comparative genomics of xylose-fermenting fungi for enhanced biofuel production.</title>
        <authorList>
            <person name="Wohlbach D.J."/>
            <person name="Kuo A."/>
            <person name="Sato T.K."/>
            <person name="Potts K.M."/>
            <person name="Salamov A.A."/>
            <person name="LaButti K.M."/>
            <person name="Sun H."/>
            <person name="Clum A."/>
            <person name="Pangilinan J.L."/>
            <person name="Lindquist E.A."/>
            <person name="Lucas S."/>
            <person name="Lapidus A."/>
            <person name="Jin M."/>
            <person name="Gunawan C."/>
            <person name="Balan V."/>
            <person name="Dale B.E."/>
            <person name="Jeffries T.W."/>
            <person name="Zinkel R."/>
            <person name="Barry K.W."/>
            <person name="Grigoriev I.V."/>
            <person name="Gasch A.P."/>
        </authorList>
    </citation>
    <scope>NUCLEOTIDE SEQUENCE [LARGE SCALE GENOMIC DNA]</scope>
    <source>
        <strain evidence="6">NRRL Y-27907 / 11-Y1</strain>
    </source>
</reference>
<dbReference type="RefSeq" id="XP_007374461.1">
    <property type="nucleotide sequence ID" value="XM_007374399.1"/>
</dbReference>
<keyword evidence="6" id="KW-1185">Reference proteome</keyword>
<evidence type="ECO:0000313" key="6">
    <source>
        <dbReference type="Proteomes" id="UP000000709"/>
    </source>
</evidence>
<feature type="compositionally biased region" description="Basic and acidic residues" evidence="4">
    <location>
        <begin position="207"/>
        <end position="216"/>
    </location>
</feature>
<protein>
    <submittedName>
        <fullName evidence="5">Ankyrin-repeat protein</fullName>
    </submittedName>
</protein>
<dbReference type="PROSITE" id="PS50297">
    <property type="entry name" value="ANK_REP_REGION"/>
    <property type="match status" value="1"/>
</dbReference>
<dbReference type="SMART" id="SM00248">
    <property type="entry name" value="ANK"/>
    <property type="match status" value="2"/>
</dbReference>
<dbReference type="eggNOG" id="KOG0504">
    <property type="taxonomic scope" value="Eukaryota"/>
</dbReference>
<accession>G3AKP2</accession>
<dbReference type="InParanoid" id="G3AKP2"/>
<proteinExistence type="predicted"/>
<dbReference type="KEGG" id="spaa:SPAPADRAFT_60285"/>
<evidence type="ECO:0000256" key="2">
    <source>
        <dbReference type="ARBA" id="ARBA00023043"/>
    </source>
</evidence>
<dbReference type="Pfam" id="PF12796">
    <property type="entry name" value="Ank_2"/>
    <property type="match status" value="1"/>
</dbReference>
<dbReference type="EMBL" id="GL996501">
    <property type="protein sequence ID" value="EGW32946.1"/>
    <property type="molecule type" value="Genomic_DNA"/>
</dbReference>
<organism evidence="6">
    <name type="scientific">Spathaspora passalidarum (strain NRRL Y-27907 / 11-Y1)</name>
    <dbReference type="NCBI Taxonomy" id="619300"/>
    <lineage>
        <taxon>Eukaryota</taxon>
        <taxon>Fungi</taxon>
        <taxon>Dikarya</taxon>
        <taxon>Ascomycota</taxon>
        <taxon>Saccharomycotina</taxon>
        <taxon>Pichiomycetes</taxon>
        <taxon>Debaryomycetaceae</taxon>
        <taxon>Spathaspora</taxon>
    </lineage>
</organism>
<dbReference type="GeneID" id="18873317"/>
<feature type="repeat" description="ANK" evidence="3">
    <location>
        <begin position="34"/>
        <end position="66"/>
    </location>
</feature>
<dbReference type="OMA" id="TPLHHCE"/>
<gene>
    <name evidence="5" type="ORF">SPAPADRAFT_60285</name>
</gene>
<evidence type="ECO:0000256" key="1">
    <source>
        <dbReference type="ARBA" id="ARBA00022737"/>
    </source>
</evidence>
<evidence type="ECO:0000256" key="4">
    <source>
        <dbReference type="SAM" id="MobiDB-lite"/>
    </source>
</evidence>
<dbReference type="OrthoDB" id="19174at2759"/>
<dbReference type="Gene3D" id="1.25.40.20">
    <property type="entry name" value="Ankyrin repeat-containing domain"/>
    <property type="match status" value="1"/>
</dbReference>
<keyword evidence="2 3" id="KW-0040">ANK repeat</keyword>
<dbReference type="FunCoup" id="G3AKP2">
    <property type="interactions" value="176"/>
</dbReference>
<dbReference type="Proteomes" id="UP000000709">
    <property type="component" value="Unassembled WGS sequence"/>
</dbReference>
<keyword evidence="1" id="KW-0677">Repeat</keyword>
<dbReference type="InterPro" id="IPR002110">
    <property type="entry name" value="Ankyrin_rpt"/>
</dbReference>
<dbReference type="PANTHER" id="PTHR24171">
    <property type="entry name" value="ANKYRIN REPEAT DOMAIN-CONTAINING PROTEIN 39-RELATED"/>
    <property type="match status" value="1"/>
</dbReference>
<evidence type="ECO:0000256" key="3">
    <source>
        <dbReference type="PROSITE-ProRule" id="PRU00023"/>
    </source>
</evidence>
<dbReference type="InterPro" id="IPR036770">
    <property type="entry name" value="Ankyrin_rpt-contain_sf"/>
</dbReference>
<feature type="region of interest" description="Disordered" evidence="4">
    <location>
        <begin position="192"/>
        <end position="216"/>
    </location>
</feature>
<sequence length="216" mass="24170">MAINIWVAAADNQRQIVEQYISTGVNTANDKDPNGYTPMHAAAAYGHINLIKYLVENGGNVNIQDNEGDTPLHHAEDLATAKFLVEECGADYTIRNGDNLTAGEYIEDEGEFLDVAQYLKSKQDPSQLVQDDFVSSLPAPGDVEGHQIRYTMENDNSTDETLSPAELEERRKKIQEILQSENPEEGLRELVRNAVHEGLTSFNQQQEEDHSAKRRK</sequence>
<dbReference type="HOGENOM" id="CLU_078327_0_0_1"/>
<name>G3AKP2_SPAPN</name>
<dbReference type="STRING" id="619300.G3AKP2"/>
<dbReference type="PROSITE" id="PS50088">
    <property type="entry name" value="ANK_REPEAT"/>
    <property type="match status" value="1"/>
</dbReference>
<dbReference type="SUPFAM" id="SSF48403">
    <property type="entry name" value="Ankyrin repeat"/>
    <property type="match status" value="1"/>
</dbReference>
<dbReference type="AlphaFoldDB" id="G3AKP2"/>
<evidence type="ECO:0000313" key="5">
    <source>
        <dbReference type="EMBL" id="EGW32946.1"/>
    </source>
</evidence>